<gene>
    <name evidence="2" type="ORF">D0864_14296</name>
</gene>
<dbReference type="EMBL" id="QWIO01002677">
    <property type="protein sequence ID" value="RMY52221.1"/>
    <property type="molecule type" value="Genomic_DNA"/>
</dbReference>
<sequence length="406" mass="45902">MYKAVWTDDSGLDPQPEQSSLSPPPASSTSTGSLGFIMTLPRYGINYRGLKVTELRRLIRAKGGKCRSSERKSTCLILLRRLDENATFEFMDLPPEMRNLVYRELLSWSDKPRVYECFPRILQTSKQIRAEAESILYGDRLYHIHLRFSSWLDFLPGREPVVEVTTDQGKNTERAFSRRLKTCPWRKQVLRMHHVKVFLHFVDSGANAAGDPSLATKLLKAQHIGANHVLYSFAALLSTKGTSTKTFQLQIDAQDQDDFAAAAPEILDPLRKLGPVIADIATFSGISDDTGRDLLEKMRAYDVVQDSTVKLADCEKLLSTWRNVRDGMEQCEDERPGLWHGDGLVAKGWNLQQLLDCDEYMDHAWDRNLTGAATALSEAIERIRVSVRARLEQKAAKMQRLADSLS</sequence>
<protein>
    <recommendedName>
        <fullName evidence="4">F-box domain-containing protein</fullName>
    </recommendedName>
</protein>
<evidence type="ECO:0000313" key="2">
    <source>
        <dbReference type="EMBL" id="RMY52221.1"/>
    </source>
</evidence>
<evidence type="ECO:0008006" key="4">
    <source>
        <dbReference type="Google" id="ProtNLM"/>
    </source>
</evidence>
<evidence type="ECO:0000313" key="3">
    <source>
        <dbReference type="Proteomes" id="UP000269539"/>
    </source>
</evidence>
<dbReference type="AlphaFoldDB" id="A0A3M7CJE6"/>
<reference evidence="2 3" key="1">
    <citation type="journal article" date="2018" name="BMC Genomics">
        <title>Genomic evidence for intraspecific hybridization in a clonal and extremely halotolerant yeast.</title>
        <authorList>
            <person name="Gostincar C."/>
            <person name="Stajich J.E."/>
            <person name="Zupancic J."/>
            <person name="Zalar P."/>
            <person name="Gunde-Cimerman N."/>
        </authorList>
    </citation>
    <scope>NUCLEOTIDE SEQUENCE [LARGE SCALE GENOMIC DNA]</scope>
    <source>
        <strain evidence="2 3">EXF-10513</strain>
    </source>
</reference>
<evidence type="ECO:0000256" key="1">
    <source>
        <dbReference type="SAM" id="MobiDB-lite"/>
    </source>
</evidence>
<feature type="compositionally biased region" description="Low complexity" evidence="1">
    <location>
        <begin position="14"/>
        <end position="30"/>
    </location>
</feature>
<dbReference type="VEuPathDB" id="FungiDB:BTJ68_00924"/>
<name>A0A3M7CJE6_HORWE</name>
<proteinExistence type="predicted"/>
<accession>A0A3M7CJE6</accession>
<comment type="caution">
    <text evidence="2">The sequence shown here is derived from an EMBL/GenBank/DDBJ whole genome shotgun (WGS) entry which is preliminary data.</text>
</comment>
<dbReference type="Proteomes" id="UP000269539">
    <property type="component" value="Unassembled WGS sequence"/>
</dbReference>
<feature type="region of interest" description="Disordered" evidence="1">
    <location>
        <begin position="1"/>
        <end position="30"/>
    </location>
</feature>
<organism evidence="2 3">
    <name type="scientific">Hortaea werneckii</name>
    <name type="common">Black yeast</name>
    <name type="synonym">Cladosporium werneckii</name>
    <dbReference type="NCBI Taxonomy" id="91943"/>
    <lineage>
        <taxon>Eukaryota</taxon>
        <taxon>Fungi</taxon>
        <taxon>Dikarya</taxon>
        <taxon>Ascomycota</taxon>
        <taxon>Pezizomycotina</taxon>
        <taxon>Dothideomycetes</taxon>
        <taxon>Dothideomycetidae</taxon>
        <taxon>Mycosphaerellales</taxon>
        <taxon>Teratosphaeriaceae</taxon>
        <taxon>Hortaea</taxon>
    </lineage>
</organism>